<keyword evidence="2" id="KW-0547">Nucleotide-binding</keyword>
<comment type="caution">
    <text evidence="5">The sequence shown here is derived from an EMBL/GenBank/DDBJ whole genome shotgun (WGS) entry which is preliminary data.</text>
</comment>
<dbReference type="Gene3D" id="3.40.50.300">
    <property type="entry name" value="P-loop containing nucleotide triphosphate hydrolases"/>
    <property type="match status" value="1"/>
</dbReference>
<keyword evidence="6" id="KW-1185">Reference proteome</keyword>
<dbReference type="RefSeq" id="WP_160644561.1">
    <property type="nucleotide sequence ID" value="NZ_SIJB01000007.1"/>
</dbReference>
<dbReference type="InterPro" id="IPR027417">
    <property type="entry name" value="P-loop_NTPase"/>
</dbReference>
<dbReference type="SMART" id="SM00382">
    <property type="entry name" value="AAA"/>
    <property type="match status" value="1"/>
</dbReference>
<dbReference type="GO" id="GO:0005524">
    <property type="term" value="F:ATP binding"/>
    <property type="evidence" value="ECO:0007669"/>
    <property type="project" value="UniProtKB-KW"/>
</dbReference>
<keyword evidence="1" id="KW-0813">Transport</keyword>
<dbReference type="SUPFAM" id="SSF52540">
    <property type="entry name" value="P-loop containing nucleoside triphosphate hydrolases"/>
    <property type="match status" value="1"/>
</dbReference>
<name>A0A6N9PYJ5_9BACL</name>
<dbReference type="InterPro" id="IPR017871">
    <property type="entry name" value="ABC_transporter-like_CS"/>
</dbReference>
<evidence type="ECO:0000256" key="2">
    <source>
        <dbReference type="ARBA" id="ARBA00022741"/>
    </source>
</evidence>
<accession>A0A6N9PYJ5</accession>
<dbReference type="OrthoDB" id="18967at2"/>
<organism evidence="5 6">
    <name type="scientific">Chengkuizengella marina</name>
    <dbReference type="NCBI Taxonomy" id="2507566"/>
    <lineage>
        <taxon>Bacteria</taxon>
        <taxon>Bacillati</taxon>
        <taxon>Bacillota</taxon>
        <taxon>Bacilli</taxon>
        <taxon>Bacillales</taxon>
        <taxon>Paenibacillaceae</taxon>
        <taxon>Chengkuizengella</taxon>
    </lineage>
</organism>
<dbReference type="InterPro" id="IPR050166">
    <property type="entry name" value="ABC_transporter_ATP-bind"/>
</dbReference>
<dbReference type="InterPro" id="IPR003593">
    <property type="entry name" value="AAA+_ATPase"/>
</dbReference>
<gene>
    <name evidence="5" type="ORF">ERL59_03560</name>
</gene>
<dbReference type="PANTHER" id="PTHR42788">
    <property type="entry name" value="TAURINE IMPORT ATP-BINDING PROTEIN-RELATED"/>
    <property type="match status" value="1"/>
</dbReference>
<dbReference type="InterPro" id="IPR003439">
    <property type="entry name" value="ABC_transporter-like_ATP-bd"/>
</dbReference>
<reference evidence="5 6" key="1">
    <citation type="submission" date="2019-01" db="EMBL/GenBank/DDBJ databases">
        <title>Chengkuizengella sp. nov., isolated from deep-sea sediment of East Pacific Ocean.</title>
        <authorList>
            <person name="Yang J."/>
            <person name="Lai Q."/>
            <person name="Shao Z."/>
        </authorList>
    </citation>
    <scope>NUCLEOTIDE SEQUENCE [LARGE SCALE GENOMIC DNA]</scope>
    <source>
        <strain evidence="5 6">YPA3-1-1</strain>
    </source>
</reference>
<dbReference type="PROSITE" id="PS00211">
    <property type="entry name" value="ABC_TRANSPORTER_1"/>
    <property type="match status" value="1"/>
</dbReference>
<dbReference type="AlphaFoldDB" id="A0A6N9PYJ5"/>
<dbReference type="Pfam" id="PF00005">
    <property type="entry name" value="ABC_tran"/>
    <property type="match status" value="1"/>
</dbReference>
<dbReference type="CDD" id="cd03293">
    <property type="entry name" value="ABC_NrtD_SsuB_transporters"/>
    <property type="match status" value="1"/>
</dbReference>
<evidence type="ECO:0000313" key="5">
    <source>
        <dbReference type="EMBL" id="NBI28037.1"/>
    </source>
</evidence>
<dbReference type="GO" id="GO:0016887">
    <property type="term" value="F:ATP hydrolysis activity"/>
    <property type="evidence" value="ECO:0007669"/>
    <property type="project" value="InterPro"/>
</dbReference>
<dbReference type="Proteomes" id="UP000448943">
    <property type="component" value="Unassembled WGS sequence"/>
</dbReference>
<evidence type="ECO:0000256" key="1">
    <source>
        <dbReference type="ARBA" id="ARBA00022448"/>
    </source>
</evidence>
<keyword evidence="3 5" id="KW-0067">ATP-binding</keyword>
<dbReference type="EMBL" id="SIJB01000007">
    <property type="protein sequence ID" value="NBI28037.1"/>
    <property type="molecule type" value="Genomic_DNA"/>
</dbReference>
<evidence type="ECO:0000256" key="3">
    <source>
        <dbReference type="ARBA" id="ARBA00022840"/>
    </source>
</evidence>
<protein>
    <submittedName>
        <fullName evidence="5">ABC transporter ATP-binding protein</fullName>
    </submittedName>
</protein>
<evidence type="ECO:0000313" key="6">
    <source>
        <dbReference type="Proteomes" id="UP000448943"/>
    </source>
</evidence>
<proteinExistence type="predicted"/>
<dbReference type="PROSITE" id="PS50893">
    <property type="entry name" value="ABC_TRANSPORTER_2"/>
    <property type="match status" value="1"/>
</dbReference>
<evidence type="ECO:0000259" key="4">
    <source>
        <dbReference type="PROSITE" id="PS50893"/>
    </source>
</evidence>
<dbReference type="PANTHER" id="PTHR42788:SF21">
    <property type="entry name" value="ABC TRANSPORTER ATP-BINDING PROTEIN"/>
    <property type="match status" value="1"/>
</dbReference>
<feature type="domain" description="ABC transporter" evidence="4">
    <location>
        <begin position="5"/>
        <end position="232"/>
    </location>
</feature>
<sequence>MNHAVKLIDVSHVYVSEQQALLAVENIDLSIESGEFVSFVGPSGCGKTTILSILAGLIKPSQGSVSIFNQEISSPSNKIGYMLQHDYLFPWRTILNNALVGLDIMKKLNAETKSHTMYLLNEMGLSDTFDLYPDQLSGGMRQRVALVRTLATQPDILLLDEPFSALDYQTKLKLEDLVFETLKTHNKTAILVTHDISEAVAMSDRVVILNRNPGRIHKIMNIPDTIRNMLPFQSREEEDFRKLFNEIWHELENIEDKG</sequence>